<evidence type="ECO:0000256" key="6">
    <source>
        <dbReference type="SAM" id="Phobius"/>
    </source>
</evidence>
<dbReference type="InterPro" id="IPR007156">
    <property type="entry name" value="MamQ_LemA"/>
</dbReference>
<evidence type="ECO:0000313" key="8">
    <source>
        <dbReference type="Proteomes" id="UP000650511"/>
    </source>
</evidence>
<evidence type="ECO:0000256" key="1">
    <source>
        <dbReference type="ARBA" id="ARBA00004167"/>
    </source>
</evidence>
<dbReference type="Proteomes" id="UP000650511">
    <property type="component" value="Unassembled WGS sequence"/>
</dbReference>
<keyword evidence="3 6" id="KW-0812">Transmembrane</keyword>
<organism evidence="7 8">
    <name type="scientific">Egicoccus halophilus</name>
    <dbReference type="NCBI Taxonomy" id="1670830"/>
    <lineage>
        <taxon>Bacteria</taxon>
        <taxon>Bacillati</taxon>
        <taxon>Actinomycetota</taxon>
        <taxon>Nitriliruptoria</taxon>
        <taxon>Egicoccales</taxon>
        <taxon>Egicoccaceae</taxon>
        <taxon>Egicoccus</taxon>
    </lineage>
</organism>
<dbReference type="InterPro" id="IPR023353">
    <property type="entry name" value="LemA-like_dom_sf"/>
</dbReference>
<accession>A0A8J3A9E4</accession>
<evidence type="ECO:0000256" key="4">
    <source>
        <dbReference type="ARBA" id="ARBA00022989"/>
    </source>
</evidence>
<comment type="subcellular location">
    <subcellularLocation>
        <location evidence="1">Membrane</location>
        <topology evidence="1">Single-pass membrane protein</topology>
    </subcellularLocation>
</comment>
<gene>
    <name evidence="7" type="ORF">GCM10011354_24100</name>
</gene>
<dbReference type="Pfam" id="PF04011">
    <property type="entry name" value="LemA"/>
    <property type="match status" value="1"/>
</dbReference>
<comment type="similarity">
    <text evidence="2">Belongs to the LemA family.</text>
</comment>
<keyword evidence="8" id="KW-1185">Reference proteome</keyword>
<name>A0A8J3A9E4_9ACTN</name>
<evidence type="ECO:0000256" key="2">
    <source>
        <dbReference type="ARBA" id="ARBA00008854"/>
    </source>
</evidence>
<proteinExistence type="inferred from homology"/>
<dbReference type="EMBL" id="BMHA01000008">
    <property type="protein sequence ID" value="GGI07441.1"/>
    <property type="molecule type" value="Genomic_DNA"/>
</dbReference>
<dbReference type="PANTHER" id="PTHR34478">
    <property type="entry name" value="PROTEIN LEMA"/>
    <property type="match status" value="1"/>
</dbReference>
<keyword evidence="4 6" id="KW-1133">Transmembrane helix</keyword>
<dbReference type="GO" id="GO:0016020">
    <property type="term" value="C:membrane"/>
    <property type="evidence" value="ECO:0007669"/>
    <property type="project" value="UniProtKB-SubCell"/>
</dbReference>
<comment type="caution">
    <text evidence="7">The sequence shown here is derived from an EMBL/GenBank/DDBJ whole genome shotgun (WGS) entry which is preliminary data.</text>
</comment>
<dbReference type="SUPFAM" id="SSF140478">
    <property type="entry name" value="LemA-like"/>
    <property type="match status" value="1"/>
</dbReference>
<evidence type="ECO:0000313" key="7">
    <source>
        <dbReference type="EMBL" id="GGI07441.1"/>
    </source>
</evidence>
<reference evidence="7" key="2">
    <citation type="submission" date="2020-09" db="EMBL/GenBank/DDBJ databases">
        <authorList>
            <person name="Sun Q."/>
            <person name="Zhou Y."/>
        </authorList>
    </citation>
    <scope>NUCLEOTIDE SEQUENCE</scope>
    <source>
        <strain evidence="7">CGMCC 1.14988</strain>
    </source>
</reference>
<evidence type="ECO:0000256" key="3">
    <source>
        <dbReference type="ARBA" id="ARBA00022692"/>
    </source>
</evidence>
<dbReference type="RefSeq" id="WP_130649885.1">
    <property type="nucleotide sequence ID" value="NZ_BMHA01000008.1"/>
</dbReference>
<sequence length="189" mass="21152">MEPGLVVVIALVLTLPLLVVYSYNRFVAQRASMDAAWAGIDVELQRRHDLVPNLVHSVQGYAAHERQLLERVVEARNRAVAAVPEDVTVSEQARAEDALTERLTGLLALSEAYPQLRADRVFLDLQRELVDTEDRISASRRLYNLEVAAYERRRQAFPSNLVASGFGFEPRPLFEILDAAARHAPHVAS</sequence>
<reference evidence="7" key="1">
    <citation type="journal article" date="2014" name="Int. J. Syst. Evol. Microbiol.">
        <title>Complete genome sequence of Corynebacterium casei LMG S-19264T (=DSM 44701T), isolated from a smear-ripened cheese.</title>
        <authorList>
            <consortium name="US DOE Joint Genome Institute (JGI-PGF)"/>
            <person name="Walter F."/>
            <person name="Albersmeier A."/>
            <person name="Kalinowski J."/>
            <person name="Ruckert C."/>
        </authorList>
    </citation>
    <scope>NUCLEOTIDE SEQUENCE</scope>
    <source>
        <strain evidence="7">CGMCC 1.14988</strain>
    </source>
</reference>
<evidence type="ECO:0000256" key="5">
    <source>
        <dbReference type="ARBA" id="ARBA00023136"/>
    </source>
</evidence>
<dbReference type="OrthoDB" id="9804152at2"/>
<feature type="transmembrane region" description="Helical" evidence="6">
    <location>
        <begin position="6"/>
        <end position="23"/>
    </location>
</feature>
<dbReference type="Gene3D" id="1.20.1440.20">
    <property type="entry name" value="LemA-like domain"/>
    <property type="match status" value="1"/>
</dbReference>
<dbReference type="PANTHER" id="PTHR34478:SF2">
    <property type="entry name" value="MEMBRANE PROTEIN"/>
    <property type="match status" value="1"/>
</dbReference>
<keyword evidence="5 6" id="KW-0472">Membrane</keyword>
<dbReference type="AlphaFoldDB" id="A0A8J3A9E4"/>
<protein>
    <submittedName>
        <fullName evidence="7">Membrane protein</fullName>
    </submittedName>
</protein>